<gene>
    <name evidence="1" type="ORF">L484_002008</name>
</gene>
<organism evidence="1 2">
    <name type="scientific">Morus notabilis</name>
    <dbReference type="NCBI Taxonomy" id="981085"/>
    <lineage>
        <taxon>Eukaryota</taxon>
        <taxon>Viridiplantae</taxon>
        <taxon>Streptophyta</taxon>
        <taxon>Embryophyta</taxon>
        <taxon>Tracheophyta</taxon>
        <taxon>Spermatophyta</taxon>
        <taxon>Magnoliopsida</taxon>
        <taxon>eudicotyledons</taxon>
        <taxon>Gunneridae</taxon>
        <taxon>Pentapetalae</taxon>
        <taxon>rosids</taxon>
        <taxon>fabids</taxon>
        <taxon>Rosales</taxon>
        <taxon>Moraceae</taxon>
        <taxon>Moreae</taxon>
        <taxon>Morus</taxon>
    </lineage>
</organism>
<protein>
    <submittedName>
        <fullName evidence="1">Uncharacterized protein</fullName>
    </submittedName>
</protein>
<evidence type="ECO:0000313" key="1">
    <source>
        <dbReference type="EMBL" id="EXC21995.1"/>
    </source>
</evidence>
<evidence type="ECO:0000313" key="2">
    <source>
        <dbReference type="Proteomes" id="UP000030645"/>
    </source>
</evidence>
<proteinExistence type="predicted"/>
<keyword evidence="2" id="KW-1185">Reference proteome</keyword>
<reference evidence="2" key="1">
    <citation type="submission" date="2013-01" db="EMBL/GenBank/DDBJ databases">
        <title>Draft Genome Sequence of a Mulberry Tree, Morus notabilis C.K. Schneid.</title>
        <authorList>
            <person name="He N."/>
            <person name="Zhao S."/>
        </authorList>
    </citation>
    <scope>NUCLEOTIDE SEQUENCE</scope>
</reference>
<name>W9S270_9ROSA</name>
<dbReference type="AlphaFoldDB" id="W9S270"/>
<sequence length="70" mass="7528">MRAGIQHCLRAGFRASVRAGRSPYETLTRPDVNCLGEGALGPTKNSVDEPRVRALWLEVETIGCGSGMPD</sequence>
<dbReference type="Proteomes" id="UP000030645">
    <property type="component" value="Unassembled WGS sequence"/>
</dbReference>
<dbReference type="EMBL" id="KE345963">
    <property type="protein sequence ID" value="EXC21995.1"/>
    <property type="molecule type" value="Genomic_DNA"/>
</dbReference>
<accession>W9S270</accession>